<evidence type="ECO:0000313" key="1">
    <source>
        <dbReference type="EMBL" id="OWK05887.1"/>
    </source>
</evidence>
<dbReference type="InterPro" id="IPR008972">
    <property type="entry name" value="Cupredoxin"/>
</dbReference>
<sequence length="360" mass="40865">VQWLGWESVTVRSDGVRWGYSISSHTEVEPGRMGSEVRSEIQEHTINGYLYGNLPGLTMCAEDRVKWHLISMGSLLDIHPIYFHGQTLISQTHRRDTITVFPASMRDAFMVAKGALYPDNTTGLQKEDDRLQPGAEYTYVWFVEENQGPGPSDSNCVTRMYHSHVDTLRDVSSGLIGPILTCKRGTLDGDMEKYIDEYFILVFSITDENRSWYIDDNILMYTEAGQVDANDPDFEESNIMRCTTFLRSWSSAETMQAFFIVRDCQKSSADVTGTQVVHYYIAAREIFWDYAPSGIDFFSGNSLTEAGSESRFYFEQGPSRIGGTYKKLVYFEYTDASFQTQKAKATHLGLLEEPHPSNTT</sequence>
<feature type="non-terminal residue" evidence="1">
    <location>
        <position position="360"/>
    </location>
</feature>
<dbReference type="OrthoDB" id="2121828at2759"/>
<name>A0A212CIN6_CEREH</name>
<protein>
    <submittedName>
        <fullName evidence="1">CP</fullName>
    </submittedName>
</protein>
<dbReference type="Proteomes" id="UP000242450">
    <property type="component" value="Chromosome 19"/>
</dbReference>
<dbReference type="EMBL" id="MKHE01000019">
    <property type="protein sequence ID" value="OWK05887.1"/>
    <property type="molecule type" value="Genomic_DNA"/>
</dbReference>
<evidence type="ECO:0000313" key="2">
    <source>
        <dbReference type="Proteomes" id="UP000242450"/>
    </source>
</evidence>
<keyword evidence="2" id="KW-1185">Reference proteome</keyword>
<dbReference type="Gene3D" id="2.60.40.420">
    <property type="entry name" value="Cupredoxins - blue copper proteins"/>
    <property type="match status" value="3"/>
</dbReference>
<comment type="caution">
    <text evidence="1">The sequence shown here is derived from an EMBL/GenBank/DDBJ whole genome shotgun (WGS) entry which is preliminary data.</text>
</comment>
<feature type="non-terminal residue" evidence="1">
    <location>
        <position position="1"/>
    </location>
</feature>
<dbReference type="SUPFAM" id="SSF49503">
    <property type="entry name" value="Cupredoxins"/>
    <property type="match status" value="4"/>
</dbReference>
<reference evidence="1 2" key="1">
    <citation type="journal article" date="2018" name="Mol. Genet. Genomics">
        <title>The red deer Cervus elaphus genome CerEla1.0: sequencing, annotating, genes, and chromosomes.</title>
        <authorList>
            <person name="Bana N.A."/>
            <person name="Nyiri A."/>
            <person name="Nagy J."/>
            <person name="Frank K."/>
            <person name="Nagy T."/>
            <person name="Steger V."/>
            <person name="Schiller M."/>
            <person name="Lakatos P."/>
            <person name="Sugar L."/>
            <person name="Horn P."/>
            <person name="Barta E."/>
            <person name="Orosz L."/>
        </authorList>
    </citation>
    <scope>NUCLEOTIDE SEQUENCE [LARGE SCALE GENOMIC DNA]</scope>
    <source>
        <strain evidence="1">Hungarian</strain>
    </source>
</reference>
<proteinExistence type="predicted"/>
<organism evidence="1 2">
    <name type="scientific">Cervus elaphus hippelaphus</name>
    <name type="common">European red deer</name>
    <dbReference type="NCBI Taxonomy" id="46360"/>
    <lineage>
        <taxon>Eukaryota</taxon>
        <taxon>Metazoa</taxon>
        <taxon>Chordata</taxon>
        <taxon>Craniata</taxon>
        <taxon>Vertebrata</taxon>
        <taxon>Euteleostomi</taxon>
        <taxon>Mammalia</taxon>
        <taxon>Eutheria</taxon>
        <taxon>Laurasiatheria</taxon>
        <taxon>Artiodactyla</taxon>
        <taxon>Ruminantia</taxon>
        <taxon>Pecora</taxon>
        <taxon>Cervidae</taxon>
        <taxon>Cervinae</taxon>
        <taxon>Cervus</taxon>
    </lineage>
</organism>
<accession>A0A212CIN6</accession>
<dbReference type="AlphaFoldDB" id="A0A212CIN6"/>
<gene>
    <name evidence="1" type="ORF">Celaphus_00013028</name>
</gene>